<evidence type="ECO:0000256" key="1">
    <source>
        <dbReference type="ARBA" id="ARBA00004613"/>
    </source>
</evidence>
<dbReference type="Gene3D" id="2.60.120.970">
    <property type="match status" value="1"/>
</dbReference>
<comment type="subcellular location">
    <subcellularLocation>
        <location evidence="1">Secreted</location>
    </subcellularLocation>
</comment>
<keyword evidence="6 9" id="KW-0339">Growth factor</keyword>
<feature type="region of interest" description="Disordered" evidence="10">
    <location>
        <begin position="270"/>
        <end position="289"/>
    </location>
</feature>
<dbReference type="Gene3D" id="2.10.90.10">
    <property type="entry name" value="Cystine-knot cytokines"/>
    <property type="match status" value="1"/>
</dbReference>
<keyword evidence="14" id="KW-1185">Reference proteome</keyword>
<evidence type="ECO:0000256" key="4">
    <source>
        <dbReference type="ARBA" id="ARBA00022525"/>
    </source>
</evidence>
<keyword evidence="5 11" id="KW-0732">Signal</keyword>
<dbReference type="AlphaFoldDB" id="A0A9P0E141"/>
<dbReference type="InterPro" id="IPR017948">
    <property type="entry name" value="TGFb_CS"/>
</dbReference>
<comment type="similarity">
    <text evidence="2 9">Belongs to the TGF-beta family.</text>
</comment>
<dbReference type="SMART" id="SM00204">
    <property type="entry name" value="TGFB"/>
    <property type="match status" value="1"/>
</dbReference>
<feature type="domain" description="TGF-beta family profile" evidence="12">
    <location>
        <begin position="279"/>
        <end position="413"/>
    </location>
</feature>
<accession>A0A9P0E141</accession>
<evidence type="ECO:0000256" key="2">
    <source>
        <dbReference type="ARBA" id="ARBA00006656"/>
    </source>
</evidence>
<dbReference type="Proteomes" id="UP001152798">
    <property type="component" value="Chromosome 1"/>
</dbReference>
<keyword evidence="3" id="KW-0202">Cytokine</keyword>
<evidence type="ECO:0000256" key="5">
    <source>
        <dbReference type="ARBA" id="ARBA00022729"/>
    </source>
</evidence>
<dbReference type="GO" id="GO:0008083">
    <property type="term" value="F:growth factor activity"/>
    <property type="evidence" value="ECO:0007669"/>
    <property type="project" value="UniProtKB-KW"/>
</dbReference>
<feature type="chain" id="PRO_5040134743" description="TGF-beta family profile domain-containing protein" evidence="11">
    <location>
        <begin position="21"/>
        <end position="413"/>
    </location>
</feature>
<evidence type="ECO:0000256" key="3">
    <source>
        <dbReference type="ARBA" id="ARBA00022514"/>
    </source>
</evidence>
<dbReference type="PANTHER" id="PTHR11848">
    <property type="entry name" value="TGF-BETA FAMILY"/>
    <property type="match status" value="1"/>
</dbReference>
<dbReference type="PROSITE" id="PS00250">
    <property type="entry name" value="TGF_BETA_1"/>
    <property type="match status" value="1"/>
</dbReference>
<gene>
    <name evidence="13" type="ORF">NEZAVI_LOCUS493</name>
</gene>
<dbReference type="FunFam" id="2.10.90.10:FF:000003">
    <property type="entry name" value="Bone morphogenetic protein 5"/>
    <property type="match status" value="1"/>
</dbReference>
<dbReference type="PROSITE" id="PS51362">
    <property type="entry name" value="TGF_BETA_2"/>
    <property type="match status" value="1"/>
</dbReference>
<dbReference type="SUPFAM" id="SSF57501">
    <property type="entry name" value="Cystine-knot cytokines"/>
    <property type="match status" value="1"/>
</dbReference>
<sequence>MREILLCHSYFLALISVVLGSLSGLYVDNGIDQTVIQRDMTNKEKQEIQEEILNLLGLPERPNIEKMSQPTVSSSAPKFLLDVYKSLLNSPSVRTTRSEFNLSDKELQSIDESDIIISFSSHKQHSNQWNRRKGFQLWFDVSEVSVNHEIVGAELRIYKAANYSTPRRNFVVHVYLIIEENGKERLKLTESKNVTSDYEGWLTFNTTGVLTSWVVFPYSNKGLYISSTTQELEDEDIFLGNSSSLGGDKEEEKKAFMVAFLRGGVTRTDSHGRVRRQTRHRRKKADHQSEITYSRNPFHEQAGAWSHSQKSCQIQNLYVSFKDLKWQDWIIAPDGYGAFYCSGECNFPLNAHMNATNHAIVQTLVHLMNPLQVPKPCCAPTKLTPISVLYFLDESNVILKKYKNMVVKSCGCH</sequence>
<organism evidence="13 14">
    <name type="scientific">Nezara viridula</name>
    <name type="common">Southern green stink bug</name>
    <name type="synonym">Cimex viridulus</name>
    <dbReference type="NCBI Taxonomy" id="85310"/>
    <lineage>
        <taxon>Eukaryota</taxon>
        <taxon>Metazoa</taxon>
        <taxon>Ecdysozoa</taxon>
        <taxon>Arthropoda</taxon>
        <taxon>Hexapoda</taxon>
        <taxon>Insecta</taxon>
        <taxon>Pterygota</taxon>
        <taxon>Neoptera</taxon>
        <taxon>Paraneoptera</taxon>
        <taxon>Hemiptera</taxon>
        <taxon>Heteroptera</taxon>
        <taxon>Panheteroptera</taxon>
        <taxon>Pentatomomorpha</taxon>
        <taxon>Pentatomoidea</taxon>
        <taxon>Pentatomidae</taxon>
        <taxon>Pentatominae</taxon>
        <taxon>Nezara</taxon>
    </lineage>
</organism>
<protein>
    <recommendedName>
        <fullName evidence="12">TGF-beta family profile domain-containing protein</fullName>
    </recommendedName>
</protein>
<keyword evidence="8" id="KW-0325">Glycoprotein</keyword>
<dbReference type="GO" id="GO:0032502">
    <property type="term" value="P:developmental process"/>
    <property type="evidence" value="ECO:0007669"/>
    <property type="project" value="UniProtKB-ARBA"/>
</dbReference>
<evidence type="ECO:0000313" key="13">
    <source>
        <dbReference type="EMBL" id="CAH1389015.1"/>
    </source>
</evidence>
<evidence type="ECO:0000256" key="11">
    <source>
        <dbReference type="SAM" id="SignalP"/>
    </source>
</evidence>
<feature type="compositionally biased region" description="Basic residues" evidence="10">
    <location>
        <begin position="273"/>
        <end position="285"/>
    </location>
</feature>
<evidence type="ECO:0000256" key="7">
    <source>
        <dbReference type="ARBA" id="ARBA00023157"/>
    </source>
</evidence>
<evidence type="ECO:0000256" key="9">
    <source>
        <dbReference type="RuleBase" id="RU000354"/>
    </source>
</evidence>
<feature type="signal peptide" evidence="11">
    <location>
        <begin position="1"/>
        <end position="20"/>
    </location>
</feature>
<keyword evidence="7" id="KW-1015">Disulfide bond</keyword>
<dbReference type="CDD" id="cd13761">
    <property type="entry name" value="TGF_beta_BMP5_like"/>
    <property type="match status" value="1"/>
</dbReference>
<dbReference type="PANTHER" id="PTHR11848:SF310">
    <property type="entry name" value="PROTEIN 60A-RELATED"/>
    <property type="match status" value="1"/>
</dbReference>
<dbReference type="EMBL" id="OV725077">
    <property type="protein sequence ID" value="CAH1389015.1"/>
    <property type="molecule type" value="Genomic_DNA"/>
</dbReference>
<dbReference type="Pfam" id="PF00019">
    <property type="entry name" value="TGF_beta"/>
    <property type="match status" value="1"/>
</dbReference>
<name>A0A9P0E141_NEZVI</name>
<evidence type="ECO:0000256" key="10">
    <source>
        <dbReference type="SAM" id="MobiDB-lite"/>
    </source>
</evidence>
<proteinExistence type="inferred from homology"/>
<evidence type="ECO:0000256" key="6">
    <source>
        <dbReference type="ARBA" id="ARBA00023030"/>
    </source>
</evidence>
<evidence type="ECO:0000313" key="14">
    <source>
        <dbReference type="Proteomes" id="UP001152798"/>
    </source>
</evidence>
<evidence type="ECO:0000256" key="8">
    <source>
        <dbReference type="ARBA" id="ARBA00023180"/>
    </source>
</evidence>
<dbReference type="InterPro" id="IPR015615">
    <property type="entry name" value="TGF-beta-rel"/>
</dbReference>
<dbReference type="Pfam" id="PF00688">
    <property type="entry name" value="TGFb_propeptide"/>
    <property type="match status" value="1"/>
</dbReference>
<dbReference type="OrthoDB" id="5987191at2759"/>
<evidence type="ECO:0000259" key="12">
    <source>
        <dbReference type="PROSITE" id="PS51362"/>
    </source>
</evidence>
<dbReference type="InterPro" id="IPR001111">
    <property type="entry name" value="TGF-b_propeptide"/>
</dbReference>
<reference evidence="13" key="1">
    <citation type="submission" date="2022-01" db="EMBL/GenBank/DDBJ databases">
        <authorList>
            <person name="King R."/>
        </authorList>
    </citation>
    <scope>NUCLEOTIDE SEQUENCE</scope>
</reference>
<dbReference type="InterPro" id="IPR029034">
    <property type="entry name" value="Cystine-knot_cytokine"/>
</dbReference>
<dbReference type="GO" id="GO:0005615">
    <property type="term" value="C:extracellular space"/>
    <property type="evidence" value="ECO:0007669"/>
    <property type="project" value="UniProtKB-KW"/>
</dbReference>
<keyword evidence="4" id="KW-0964">Secreted</keyword>
<dbReference type="GO" id="GO:0005125">
    <property type="term" value="F:cytokine activity"/>
    <property type="evidence" value="ECO:0007669"/>
    <property type="project" value="UniProtKB-KW"/>
</dbReference>
<dbReference type="InterPro" id="IPR001839">
    <property type="entry name" value="TGF-b_C"/>
</dbReference>